<dbReference type="EMBL" id="JACXVP010000008">
    <property type="protein sequence ID" value="KAG5593077.1"/>
    <property type="molecule type" value="Genomic_DNA"/>
</dbReference>
<evidence type="ECO:0000256" key="1">
    <source>
        <dbReference type="ARBA" id="ARBA00008210"/>
    </source>
</evidence>
<comment type="caution">
    <text evidence="4">The sequence shown here is derived from an EMBL/GenBank/DDBJ whole genome shotgun (WGS) entry which is preliminary data.</text>
</comment>
<dbReference type="AlphaFoldDB" id="A0A9J5XYU8"/>
<organism evidence="4 5">
    <name type="scientific">Solanum commersonii</name>
    <name type="common">Commerson's wild potato</name>
    <name type="synonym">Commerson's nightshade</name>
    <dbReference type="NCBI Taxonomy" id="4109"/>
    <lineage>
        <taxon>Eukaryota</taxon>
        <taxon>Viridiplantae</taxon>
        <taxon>Streptophyta</taxon>
        <taxon>Embryophyta</taxon>
        <taxon>Tracheophyta</taxon>
        <taxon>Spermatophyta</taxon>
        <taxon>Magnoliopsida</taxon>
        <taxon>eudicotyledons</taxon>
        <taxon>Gunneridae</taxon>
        <taxon>Pentapetalae</taxon>
        <taxon>asterids</taxon>
        <taxon>lamiids</taxon>
        <taxon>Solanales</taxon>
        <taxon>Solanaceae</taxon>
        <taxon>Solanoideae</taxon>
        <taxon>Solaneae</taxon>
        <taxon>Solanum</taxon>
    </lineage>
</organism>
<dbReference type="GO" id="GO:0004867">
    <property type="term" value="F:serine-type endopeptidase inhibitor activity"/>
    <property type="evidence" value="ECO:0007669"/>
    <property type="project" value="UniProtKB-KW"/>
</dbReference>
<comment type="similarity">
    <text evidence="1">Belongs to the protease inhibitor I13 (potato type I serine protease inhibitor) family.</text>
</comment>
<dbReference type="PANTHER" id="PTHR33091">
    <property type="entry name" value="PROTEIN, PUTATIVE, EXPRESSED-RELATED"/>
    <property type="match status" value="1"/>
</dbReference>
<dbReference type="Pfam" id="PF00280">
    <property type="entry name" value="potato_inhibit"/>
    <property type="match status" value="1"/>
</dbReference>
<dbReference type="InterPro" id="IPR036354">
    <property type="entry name" value="Prot_inh_pot1_sf"/>
</dbReference>
<reference evidence="4 5" key="1">
    <citation type="submission" date="2020-09" db="EMBL/GenBank/DDBJ databases">
        <title>De no assembly of potato wild relative species, Solanum commersonii.</title>
        <authorList>
            <person name="Cho K."/>
        </authorList>
    </citation>
    <scope>NUCLEOTIDE SEQUENCE [LARGE SCALE GENOMIC DNA]</scope>
    <source>
        <strain evidence="4">LZ3.2</strain>
        <tissue evidence="4">Leaf</tissue>
    </source>
</reference>
<dbReference type="InterPro" id="IPR000864">
    <property type="entry name" value="Prot_inh_pot1"/>
</dbReference>
<evidence type="ECO:0008006" key="6">
    <source>
        <dbReference type="Google" id="ProtNLM"/>
    </source>
</evidence>
<evidence type="ECO:0000313" key="4">
    <source>
        <dbReference type="EMBL" id="KAG5593077.1"/>
    </source>
</evidence>
<evidence type="ECO:0000256" key="2">
    <source>
        <dbReference type="ARBA" id="ARBA00022690"/>
    </source>
</evidence>
<accession>A0A9J5XYU8</accession>
<keyword evidence="5" id="KW-1185">Reference proteome</keyword>
<sequence length="90" mass="10036">MAAEKYPPCFKCDCSGDDCRRPGETVPYEWPELIGIEIMKAKVTIENTNPNVTAVPIVDSECIHTSQLCCNRVWLCPDKKGLVRLKPIVG</sequence>
<dbReference type="OrthoDB" id="10013825at2759"/>
<dbReference type="GO" id="GO:0009611">
    <property type="term" value="P:response to wounding"/>
    <property type="evidence" value="ECO:0007669"/>
    <property type="project" value="InterPro"/>
</dbReference>
<gene>
    <name evidence="4" type="ORF">H5410_043591</name>
</gene>
<evidence type="ECO:0000313" key="5">
    <source>
        <dbReference type="Proteomes" id="UP000824120"/>
    </source>
</evidence>
<keyword evidence="2" id="KW-0646">Protease inhibitor</keyword>
<proteinExistence type="inferred from homology"/>
<keyword evidence="3" id="KW-0722">Serine protease inhibitor</keyword>
<name>A0A9J5XYU8_SOLCO</name>
<protein>
    <recommendedName>
        <fullName evidence="6">Serine protease inhibitor, potato inhibitor I-type family protein</fullName>
    </recommendedName>
</protein>
<evidence type="ECO:0000256" key="3">
    <source>
        <dbReference type="ARBA" id="ARBA00022900"/>
    </source>
</evidence>
<dbReference type="Gene3D" id="3.30.10.10">
    <property type="entry name" value="Trypsin Inhibitor V, subunit A"/>
    <property type="match status" value="1"/>
</dbReference>
<dbReference type="PANTHER" id="PTHR33091:SF81">
    <property type="entry name" value="SERINE PROTEASE INHIBITOR, POTATO INHIBITOR I-TYPE FAMILY PROTEIN"/>
    <property type="match status" value="1"/>
</dbReference>
<dbReference type="Proteomes" id="UP000824120">
    <property type="component" value="Chromosome 8"/>
</dbReference>
<dbReference type="SUPFAM" id="SSF54654">
    <property type="entry name" value="CI-2 family of serine protease inhibitors"/>
    <property type="match status" value="1"/>
</dbReference>